<comment type="caution">
    <text evidence="1">The sequence shown here is derived from an EMBL/GenBank/DDBJ whole genome shotgun (WGS) entry which is preliminary data.</text>
</comment>
<dbReference type="Proteomes" id="UP001221142">
    <property type="component" value="Unassembled WGS sequence"/>
</dbReference>
<evidence type="ECO:0000313" key="2">
    <source>
        <dbReference type="Proteomes" id="UP001221142"/>
    </source>
</evidence>
<organism evidence="1 2">
    <name type="scientific">Roridomyces roridus</name>
    <dbReference type="NCBI Taxonomy" id="1738132"/>
    <lineage>
        <taxon>Eukaryota</taxon>
        <taxon>Fungi</taxon>
        <taxon>Dikarya</taxon>
        <taxon>Basidiomycota</taxon>
        <taxon>Agaricomycotina</taxon>
        <taxon>Agaricomycetes</taxon>
        <taxon>Agaricomycetidae</taxon>
        <taxon>Agaricales</taxon>
        <taxon>Marasmiineae</taxon>
        <taxon>Mycenaceae</taxon>
        <taxon>Roridomyces</taxon>
    </lineage>
</organism>
<dbReference type="EMBL" id="JARKIF010000033">
    <property type="protein sequence ID" value="KAJ7611257.1"/>
    <property type="molecule type" value="Genomic_DNA"/>
</dbReference>
<gene>
    <name evidence="1" type="ORF">FB45DRAFT_321083</name>
</gene>
<protein>
    <submittedName>
        <fullName evidence="1">Uncharacterized protein</fullName>
    </submittedName>
</protein>
<name>A0AAD7FC43_9AGAR</name>
<reference evidence="1" key="1">
    <citation type="submission" date="2023-03" db="EMBL/GenBank/DDBJ databases">
        <title>Massive genome expansion in bonnet fungi (Mycena s.s.) driven by repeated elements and novel gene families across ecological guilds.</title>
        <authorList>
            <consortium name="Lawrence Berkeley National Laboratory"/>
            <person name="Harder C.B."/>
            <person name="Miyauchi S."/>
            <person name="Viragh M."/>
            <person name="Kuo A."/>
            <person name="Thoen E."/>
            <person name="Andreopoulos B."/>
            <person name="Lu D."/>
            <person name="Skrede I."/>
            <person name="Drula E."/>
            <person name="Henrissat B."/>
            <person name="Morin E."/>
            <person name="Kohler A."/>
            <person name="Barry K."/>
            <person name="LaButti K."/>
            <person name="Morin E."/>
            <person name="Salamov A."/>
            <person name="Lipzen A."/>
            <person name="Mereny Z."/>
            <person name="Hegedus B."/>
            <person name="Baldrian P."/>
            <person name="Stursova M."/>
            <person name="Weitz H."/>
            <person name="Taylor A."/>
            <person name="Grigoriev I.V."/>
            <person name="Nagy L.G."/>
            <person name="Martin F."/>
            <person name="Kauserud H."/>
        </authorList>
    </citation>
    <scope>NUCLEOTIDE SEQUENCE</scope>
    <source>
        <strain evidence="1">9284</strain>
    </source>
</reference>
<keyword evidence="2" id="KW-1185">Reference proteome</keyword>
<dbReference type="AlphaFoldDB" id="A0AAD7FC43"/>
<sequence length="232" mass="25402">MLSLIFFDGSVDVGASACYGAQRGWNDHDLARRTLTMTRKEMPCESFSFVPPSTTGEFWLREHPRCRLHGPVCTSSSSSSCALLPLLSPSFLTLAPWLWRKGRCPSFSSSSWRTHGRSIGRARRQGLQRGHSLHPFLSTPCQDAWRSTIPLSGPAANLLETGRGYEVVGDSRLRDVNDCLEPEDASSGVSCGPCARSGDRRRGEMRLAELCGSMLVKHLKDVEADVGPGHLG</sequence>
<accession>A0AAD7FC43</accession>
<proteinExistence type="predicted"/>
<evidence type="ECO:0000313" key="1">
    <source>
        <dbReference type="EMBL" id="KAJ7611257.1"/>
    </source>
</evidence>